<evidence type="ECO:0000313" key="3">
    <source>
        <dbReference type="EMBL" id="GAG70550.1"/>
    </source>
</evidence>
<feature type="domain" description="Bacterial type II secretion system protein E" evidence="2">
    <location>
        <begin position="97"/>
        <end position="373"/>
    </location>
</feature>
<organism evidence="3">
    <name type="scientific">marine sediment metagenome</name>
    <dbReference type="NCBI Taxonomy" id="412755"/>
    <lineage>
        <taxon>unclassified sequences</taxon>
        <taxon>metagenomes</taxon>
        <taxon>ecological metagenomes</taxon>
    </lineage>
</organism>
<dbReference type="InterPro" id="IPR027417">
    <property type="entry name" value="P-loop_NTPase"/>
</dbReference>
<dbReference type="InterPro" id="IPR050921">
    <property type="entry name" value="T4SS_GSP_E_ATPase"/>
</dbReference>
<dbReference type="PANTHER" id="PTHR30486">
    <property type="entry name" value="TWITCHING MOTILITY PROTEIN PILT"/>
    <property type="match status" value="1"/>
</dbReference>
<evidence type="ECO:0000256" key="1">
    <source>
        <dbReference type="ARBA" id="ARBA00006611"/>
    </source>
</evidence>
<reference evidence="3" key="1">
    <citation type="journal article" date="2014" name="Front. Microbiol.">
        <title>High frequency of phylogenetically diverse reductive dehalogenase-homologous genes in deep subseafloor sedimentary metagenomes.</title>
        <authorList>
            <person name="Kawai M."/>
            <person name="Futagami T."/>
            <person name="Toyoda A."/>
            <person name="Takaki Y."/>
            <person name="Nishi S."/>
            <person name="Hori S."/>
            <person name="Arai W."/>
            <person name="Tsubouchi T."/>
            <person name="Morono Y."/>
            <person name="Uchiyama I."/>
            <person name="Ito T."/>
            <person name="Fujiyama A."/>
            <person name="Inagaki F."/>
            <person name="Takami H."/>
        </authorList>
    </citation>
    <scope>NUCLEOTIDE SEQUENCE</scope>
    <source>
        <strain evidence="3">Expedition CK06-06</strain>
    </source>
</reference>
<name>X0ZLK8_9ZZZZ</name>
<gene>
    <name evidence="3" type="ORF">S01H4_01693</name>
</gene>
<proteinExistence type="inferred from homology"/>
<dbReference type="EMBL" id="BART01000323">
    <property type="protein sequence ID" value="GAG70550.1"/>
    <property type="molecule type" value="Genomic_DNA"/>
</dbReference>
<dbReference type="Pfam" id="PF00437">
    <property type="entry name" value="T2SSE"/>
    <property type="match status" value="1"/>
</dbReference>
<dbReference type="Gene3D" id="3.40.50.300">
    <property type="entry name" value="P-loop containing nucleotide triphosphate hydrolases"/>
    <property type="match status" value="1"/>
</dbReference>
<accession>X0ZLK8</accession>
<evidence type="ECO:0000259" key="2">
    <source>
        <dbReference type="Pfam" id="PF00437"/>
    </source>
</evidence>
<comment type="similarity">
    <text evidence="1">Belongs to the GSP E family.</text>
</comment>
<dbReference type="PANTHER" id="PTHR30486:SF15">
    <property type="entry name" value="TYPE II_IV SECRETION SYSTEM ATPASE"/>
    <property type="match status" value="1"/>
</dbReference>
<dbReference type="CDD" id="cd01130">
    <property type="entry name" value="VirB11-like_ATPase"/>
    <property type="match status" value="1"/>
</dbReference>
<dbReference type="SUPFAM" id="SSF52540">
    <property type="entry name" value="P-loop containing nucleoside triphosphate hydrolases"/>
    <property type="match status" value="1"/>
</dbReference>
<sequence>MIAAVRNSLISEKNFFKKSDESIVNSQPDLSEIRNQIQIKLLEKLDSSLFNIPDFENKRERLIKEIINLFKEEKIILSRTQMNNLIEDLINSILGLGRLEPLINDGEISEIMVNGENYIYIERDGHIYQTKIKLSSEEQLYHLIDKIISPLGLRVDESSPMVDARLPDGSRINVIIPPLSLVGPIITIRKFILKLFSLDQLVKIGTLSNEMVKFLKSVIMGRCNIIISGGTGSGKTTFLNALSTVIPSDERLVTIEDAAELKLAQPHVISLESRPPNIEGKGEITIRDLVRNALRMRPDRIIIGEVRGKEALDMLQAMNTGHDGSLTTVHANSPEDLISRLETITLMSDVNLSTKSVKRMIIAALDLIIHMERFPDGKRRVTKISEILSEKEDVKVKDIFVFKQEGVDSGGEVLGNFYYTGNMPNFYNKLLSQGIKLKMH</sequence>
<dbReference type="AlphaFoldDB" id="X0ZLK8"/>
<protein>
    <recommendedName>
        <fullName evidence="2">Bacterial type II secretion system protein E domain-containing protein</fullName>
    </recommendedName>
</protein>
<comment type="caution">
    <text evidence="3">The sequence shown here is derived from an EMBL/GenBank/DDBJ whole genome shotgun (WGS) entry which is preliminary data.</text>
</comment>
<dbReference type="GO" id="GO:0016887">
    <property type="term" value="F:ATP hydrolysis activity"/>
    <property type="evidence" value="ECO:0007669"/>
    <property type="project" value="InterPro"/>
</dbReference>
<dbReference type="InterPro" id="IPR001482">
    <property type="entry name" value="T2SS/T4SS_dom"/>
</dbReference>
<dbReference type="Gene3D" id="3.30.450.380">
    <property type="match status" value="1"/>
</dbReference>